<organism evidence="1 2">
    <name type="scientific">Salimicrobium halophilum</name>
    <dbReference type="NCBI Taxonomy" id="86666"/>
    <lineage>
        <taxon>Bacteria</taxon>
        <taxon>Bacillati</taxon>
        <taxon>Bacillota</taxon>
        <taxon>Bacilli</taxon>
        <taxon>Bacillales</taxon>
        <taxon>Bacillaceae</taxon>
        <taxon>Salimicrobium</taxon>
    </lineage>
</organism>
<dbReference type="Proteomes" id="UP000199225">
    <property type="component" value="Unassembled WGS sequence"/>
</dbReference>
<dbReference type="AlphaFoldDB" id="A0A1G8RH59"/>
<accession>A0A1G8RH59</accession>
<gene>
    <name evidence="1" type="ORF">SAMN04490247_1032</name>
</gene>
<proteinExistence type="predicted"/>
<dbReference type="STRING" id="86666.SAMN04490247_1032"/>
<dbReference type="PROSITE" id="PS51257">
    <property type="entry name" value="PROKAR_LIPOPROTEIN"/>
    <property type="match status" value="1"/>
</dbReference>
<evidence type="ECO:0000313" key="1">
    <source>
        <dbReference type="EMBL" id="SDJ16326.1"/>
    </source>
</evidence>
<evidence type="ECO:0008006" key="3">
    <source>
        <dbReference type="Google" id="ProtNLM"/>
    </source>
</evidence>
<sequence length="139" mass="15599">MNAVKHECLESFKKGDRLKKVAIVLIMVFFLSGCGGQNQTVDDPSLEKQEGVIAHKREIDDNDNQILLIPNTERDEVVDKSVSQLTGMALEKGGAYYYVDSDEYIDLVVGTKAMVYWNGTQEDSEIPQREAQQIDLVSE</sequence>
<protein>
    <recommendedName>
        <fullName evidence="3">DUF3221 domain-containing protein</fullName>
    </recommendedName>
</protein>
<name>A0A1G8RH59_9BACI</name>
<keyword evidence="2" id="KW-1185">Reference proteome</keyword>
<reference evidence="2" key="1">
    <citation type="submission" date="2016-10" db="EMBL/GenBank/DDBJ databases">
        <authorList>
            <person name="Varghese N."/>
            <person name="Submissions S."/>
        </authorList>
    </citation>
    <scope>NUCLEOTIDE SEQUENCE [LARGE SCALE GENOMIC DNA]</scope>
    <source>
        <strain evidence="2">DSM 4771</strain>
    </source>
</reference>
<evidence type="ECO:0000313" key="2">
    <source>
        <dbReference type="Proteomes" id="UP000199225"/>
    </source>
</evidence>
<dbReference type="EMBL" id="FNEV01000002">
    <property type="protein sequence ID" value="SDJ16326.1"/>
    <property type="molecule type" value="Genomic_DNA"/>
</dbReference>